<dbReference type="EMBL" id="HG739088">
    <property type="protein sequence ID" value="CDO99496.1"/>
    <property type="molecule type" value="Genomic_DNA"/>
</dbReference>
<evidence type="ECO:0000313" key="2">
    <source>
        <dbReference type="EMBL" id="CDO99496.1"/>
    </source>
</evidence>
<gene>
    <name evidence="2" type="ORF">GSCOC_T00029094001</name>
</gene>
<dbReference type="OrthoDB" id="679818at2759"/>
<sequence>MEEDTTWEQRIHALTHIITDPTTTPPLHSQFFIATQVPCYIHWDYPPILCTKPSSTFPSLHLKWAISLFLNKVSRLGLPRTSWRSKCPFQLPPPIILAKGVEEAQWGDAEKREYVRKRLRRKRLGSNVHPLIPILVPNLLLFALLFWDPVPEHTL</sequence>
<protein>
    <recommendedName>
        <fullName evidence="4">Transmembrane protein</fullName>
    </recommendedName>
</protein>
<keyword evidence="1" id="KW-0812">Transmembrane</keyword>
<dbReference type="PANTHER" id="PTHR38364:SF1">
    <property type="entry name" value="OS04G0475300 PROTEIN"/>
    <property type="match status" value="1"/>
</dbReference>
<dbReference type="FunCoup" id="A0A068TTA9">
    <property type="interactions" value="589"/>
</dbReference>
<feature type="transmembrane region" description="Helical" evidence="1">
    <location>
        <begin position="128"/>
        <end position="147"/>
    </location>
</feature>
<dbReference type="AlphaFoldDB" id="A0A068TTA9"/>
<evidence type="ECO:0000256" key="1">
    <source>
        <dbReference type="SAM" id="Phobius"/>
    </source>
</evidence>
<keyword evidence="1" id="KW-0472">Membrane</keyword>
<name>A0A068TTA9_COFCA</name>
<proteinExistence type="predicted"/>
<dbReference type="PhylomeDB" id="A0A068TTA9"/>
<dbReference type="STRING" id="49390.A0A068TTA9"/>
<keyword evidence="1" id="KW-1133">Transmembrane helix</keyword>
<evidence type="ECO:0000313" key="3">
    <source>
        <dbReference type="Proteomes" id="UP000295252"/>
    </source>
</evidence>
<dbReference type="InParanoid" id="A0A068TTA9"/>
<accession>A0A068TTA9</accession>
<dbReference type="Proteomes" id="UP000295252">
    <property type="component" value="Chromosome IV"/>
</dbReference>
<keyword evidence="3" id="KW-1185">Reference proteome</keyword>
<dbReference type="PANTHER" id="PTHR38364">
    <property type="entry name" value="OSJNBA0022H21.9 PROTEIN"/>
    <property type="match status" value="1"/>
</dbReference>
<evidence type="ECO:0008006" key="4">
    <source>
        <dbReference type="Google" id="ProtNLM"/>
    </source>
</evidence>
<organism evidence="2 3">
    <name type="scientific">Coffea canephora</name>
    <name type="common">Robusta coffee</name>
    <dbReference type="NCBI Taxonomy" id="49390"/>
    <lineage>
        <taxon>Eukaryota</taxon>
        <taxon>Viridiplantae</taxon>
        <taxon>Streptophyta</taxon>
        <taxon>Embryophyta</taxon>
        <taxon>Tracheophyta</taxon>
        <taxon>Spermatophyta</taxon>
        <taxon>Magnoliopsida</taxon>
        <taxon>eudicotyledons</taxon>
        <taxon>Gunneridae</taxon>
        <taxon>Pentapetalae</taxon>
        <taxon>asterids</taxon>
        <taxon>lamiids</taxon>
        <taxon>Gentianales</taxon>
        <taxon>Rubiaceae</taxon>
        <taxon>Ixoroideae</taxon>
        <taxon>Gardenieae complex</taxon>
        <taxon>Bertiereae - Coffeeae clade</taxon>
        <taxon>Coffeeae</taxon>
        <taxon>Coffea</taxon>
    </lineage>
</organism>
<dbReference type="Gramene" id="CDO99496">
    <property type="protein sequence ID" value="CDO99496"/>
    <property type="gene ID" value="GSCOC_T00029094001"/>
</dbReference>
<reference evidence="3" key="1">
    <citation type="journal article" date="2014" name="Science">
        <title>The coffee genome provides insight into the convergent evolution of caffeine biosynthesis.</title>
        <authorList>
            <person name="Denoeud F."/>
            <person name="Carretero-Paulet L."/>
            <person name="Dereeper A."/>
            <person name="Droc G."/>
            <person name="Guyot R."/>
            <person name="Pietrella M."/>
            <person name="Zheng C."/>
            <person name="Alberti A."/>
            <person name="Anthony F."/>
            <person name="Aprea G."/>
            <person name="Aury J.M."/>
            <person name="Bento P."/>
            <person name="Bernard M."/>
            <person name="Bocs S."/>
            <person name="Campa C."/>
            <person name="Cenci A."/>
            <person name="Combes M.C."/>
            <person name="Crouzillat D."/>
            <person name="Da Silva C."/>
            <person name="Daddiego L."/>
            <person name="De Bellis F."/>
            <person name="Dussert S."/>
            <person name="Garsmeur O."/>
            <person name="Gayraud T."/>
            <person name="Guignon V."/>
            <person name="Jahn K."/>
            <person name="Jamilloux V."/>
            <person name="Joet T."/>
            <person name="Labadie K."/>
            <person name="Lan T."/>
            <person name="Leclercq J."/>
            <person name="Lepelley M."/>
            <person name="Leroy T."/>
            <person name="Li L.T."/>
            <person name="Librado P."/>
            <person name="Lopez L."/>
            <person name="Munoz A."/>
            <person name="Noel B."/>
            <person name="Pallavicini A."/>
            <person name="Perrotta G."/>
            <person name="Poncet V."/>
            <person name="Pot D."/>
            <person name="Priyono X."/>
            <person name="Rigoreau M."/>
            <person name="Rouard M."/>
            <person name="Rozas J."/>
            <person name="Tranchant-Dubreuil C."/>
            <person name="VanBuren R."/>
            <person name="Zhang Q."/>
            <person name="Andrade A.C."/>
            <person name="Argout X."/>
            <person name="Bertrand B."/>
            <person name="de Kochko A."/>
            <person name="Graziosi G."/>
            <person name="Henry R.J."/>
            <person name="Jayarama X."/>
            <person name="Ming R."/>
            <person name="Nagai C."/>
            <person name="Rounsley S."/>
            <person name="Sankoff D."/>
            <person name="Giuliano G."/>
            <person name="Albert V.A."/>
            <person name="Wincker P."/>
            <person name="Lashermes P."/>
        </authorList>
    </citation>
    <scope>NUCLEOTIDE SEQUENCE [LARGE SCALE GENOMIC DNA]</scope>
    <source>
        <strain evidence="3">cv. DH200-94</strain>
    </source>
</reference>
<dbReference type="OMA" id="NWDYPPV"/>